<evidence type="ECO:0000313" key="2">
    <source>
        <dbReference type="EMBL" id="AEI38388.1"/>
    </source>
</evidence>
<dbReference type="RefSeq" id="WP_013934776.1">
    <property type="nucleotide sequence ID" value="NC_015709.1"/>
</dbReference>
<dbReference type="Proteomes" id="UP000000491">
    <property type="component" value="Chromosome"/>
</dbReference>
<protein>
    <submittedName>
        <fullName evidence="2">Uncharacterized protein</fullName>
    </submittedName>
</protein>
<organism evidence="2 3">
    <name type="scientific">Zymomonas mobilis subsp. pomaceae (strain ATCC 29192 / DSM 22645 / JCM 10191 / CCUG 17912 / NBRC 13757 / NCIMB 11200 / NRRL B-4491 / Barker I)</name>
    <dbReference type="NCBI Taxonomy" id="579138"/>
    <lineage>
        <taxon>Bacteria</taxon>
        <taxon>Pseudomonadati</taxon>
        <taxon>Pseudomonadota</taxon>
        <taxon>Alphaproteobacteria</taxon>
        <taxon>Sphingomonadales</taxon>
        <taxon>Zymomonadaceae</taxon>
        <taxon>Zymomonas</taxon>
    </lineage>
</organism>
<gene>
    <name evidence="2" type="ordered locus">Zymop_1498</name>
</gene>
<evidence type="ECO:0000313" key="3">
    <source>
        <dbReference type="Proteomes" id="UP000000491"/>
    </source>
</evidence>
<keyword evidence="1" id="KW-1133">Transmembrane helix</keyword>
<evidence type="ECO:0000256" key="1">
    <source>
        <dbReference type="SAM" id="Phobius"/>
    </source>
</evidence>
<feature type="transmembrane region" description="Helical" evidence="1">
    <location>
        <begin position="66"/>
        <end position="94"/>
    </location>
</feature>
<proteinExistence type="predicted"/>
<dbReference type="EMBL" id="CP002865">
    <property type="protein sequence ID" value="AEI38388.1"/>
    <property type="molecule type" value="Genomic_DNA"/>
</dbReference>
<keyword evidence="1" id="KW-0812">Transmembrane</keyword>
<sequence length="105" mass="11728">MMLHTSKINRKKAEAEQARMKLMVSLDDVTNHLRPGSIARSLVKSVVKTGKKTVNRLNQEAQQRPIVAVAAASGLGFFFLWRSSLGGMVIRLIFSFFKKNEPNPS</sequence>
<dbReference type="AlphaFoldDB" id="F8EVQ1"/>
<accession>F8EVQ1</accession>
<dbReference type="KEGG" id="zmp:Zymop_1498"/>
<dbReference type="PATRIC" id="fig|579138.3.peg.1588"/>
<dbReference type="HOGENOM" id="CLU_2235590_0_0_5"/>
<name>F8EVQ1_ZYMMT</name>
<reference evidence="2 3" key="1">
    <citation type="journal article" date="2011" name="J. Bacteriol.">
        <title>Genome sequence of the ethanol-producing Zymomonas mobilis subsp. pomaceae lectotype strain ATCC 29192.</title>
        <authorList>
            <person name="Kouvelis V.N."/>
            <person name="Davenport K.W."/>
            <person name="Brettin T.S."/>
            <person name="Bruce D."/>
            <person name="Detter C."/>
            <person name="Han C.S."/>
            <person name="Nolan M."/>
            <person name="Tapia R."/>
            <person name="Damoulaki A."/>
            <person name="Kyrpides N.C."/>
            <person name="Typas M.A."/>
            <person name="Pappas K.M."/>
        </authorList>
    </citation>
    <scope>NUCLEOTIDE SEQUENCE [LARGE SCALE GENOMIC DNA]</scope>
    <source>
        <strain evidence="3">ATCC 29192 / DSM 22645 / JCM 10191 / CCUG 17912 / NBRC 13757 / NCIMB 11200 / NRRL B-4491 / Barker I</strain>
    </source>
</reference>
<dbReference type="STRING" id="579138.Zymop_1498"/>
<keyword evidence="1" id="KW-0472">Membrane</keyword>